<evidence type="ECO:0000313" key="8">
    <source>
        <dbReference type="EMBL" id="JAG96534.1"/>
    </source>
</evidence>
<evidence type="ECO:0000256" key="1">
    <source>
        <dbReference type="ARBA" id="ARBA00004123"/>
    </source>
</evidence>
<proteinExistence type="predicted"/>
<feature type="compositionally biased region" description="Low complexity" evidence="6">
    <location>
        <begin position="10"/>
        <end position="27"/>
    </location>
</feature>
<feature type="compositionally biased region" description="Basic and acidic residues" evidence="6">
    <location>
        <begin position="332"/>
        <end position="343"/>
    </location>
</feature>
<feature type="region of interest" description="Disordered" evidence="6">
    <location>
        <begin position="1"/>
        <end position="71"/>
    </location>
</feature>
<dbReference type="PANTHER" id="PTHR31072:SF170">
    <property type="entry name" value="TRANSCRIPTION FACTOR TCP15-RELATED"/>
    <property type="match status" value="1"/>
</dbReference>
<accession>A0A0D6R148</accession>
<dbReference type="EMBL" id="GCKF01037116">
    <property type="protein sequence ID" value="JAG96534.1"/>
    <property type="molecule type" value="Transcribed_RNA"/>
</dbReference>
<feature type="domain" description="TCP" evidence="7">
    <location>
        <begin position="134"/>
        <end position="188"/>
    </location>
</feature>
<feature type="compositionally biased region" description="Basic and acidic residues" evidence="6">
    <location>
        <begin position="133"/>
        <end position="142"/>
    </location>
</feature>
<feature type="compositionally biased region" description="Low complexity" evidence="6">
    <location>
        <begin position="96"/>
        <end position="114"/>
    </location>
</feature>
<dbReference type="GO" id="GO:0043565">
    <property type="term" value="F:sequence-specific DNA binding"/>
    <property type="evidence" value="ECO:0007669"/>
    <property type="project" value="TreeGrafter"/>
</dbReference>
<name>A0A0D6R148_ARACU</name>
<feature type="region of interest" description="Disordered" evidence="6">
    <location>
        <begin position="89"/>
        <end position="142"/>
    </location>
</feature>
<keyword evidence="4" id="KW-0804">Transcription</keyword>
<keyword evidence="2" id="KW-0805">Transcription regulation</keyword>
<dbReference type="GO" id="GO:0003700">
    <property type="term" value="F:DNA-binding transcription factor activity"/>
    <property type="evidence" value="ECO:0007669"/>
    <property type="project" value="InterPro"/>
</dbReference>
<evidence type="ECO:0000256" key="3">
    <source>
        <dbReference type="ARBA" id="ARBA00023125"/>
    </source>
</evidence>
<feature type="compositionally biased region" description="Gly residues" evidence="6">
    <location>
        <begin position="305"/>
        <end position="321"/>
    </location>
</feature>
<evidence type="ECO:0000256" key="2">
    <source>
        <dbReference type="ARBA" id="ARBA00023015"/>
    </source>
</evidence>
<comment type="subcellular location">
    <subcellularLocation>
        <location evidence="1">Nucleus</location>
    </subcellularLocation>
</comment>
<organism evidence="8">
    <name type="scientific">Araucaria cunninghamii</name>
    <name type="common">Hoop pine</name>
    <name type="synonym">Moreton Bay pine</name>
    <dbReference type="NCBI Taxonomy" id="56994"/>
    <lineage>
        <taxon>Eukaryota</taxon>
        <taxon>Viridiplantae</taxon>
        <taxon>Streptophyta</taxon>
        <taxon>Embryophyta</taxon>
        <taxon>Tracheophyta</taxon>
        <taxon>Spermatophyta</taxon>
        <taxon>Pinopsida</taxon>
        <taxon>Pinidae</taxon>
        <taxon>Conifers II</taxon>
        <taxon>Araucariales</taxon>
        <taxon>Araucariaceae</taxon>
        <taxon>Araucaria</taxon>
    </lineage>
</organism>
<feature type="region of interest" description="Disordered" evidence="6">
    <location>
        <begin position="532"/>
        <end position="560"/>
    </location>
</feature>
<dbReference type="GO" id="GO:0005634">
    <property type="term" value="C:nucleus"/>
    <property type="evidence" value="ECO:0007669"/>
    <property type="project" value="UniProtKB-SubCell"/>
</dbReference>
<evidence type="ECO:0000256" key="4">
    <source>
        <dbReference type="ARBA" id="ARBA00023163"/>
    </source>
</evidence>
<dbReference type="PROSITE" id="PS51369">
    <property type="entry name" value="TCP"/>
    <property type="match status" value="1"/>
</dbReference>
<reference evidence="8" key="1">
    <citation type="submission" date="2015-03" db="EMBL/GenBank/DDBJ databases">
        <title>A transcriptome of Araucaria cunninghamii, an australian fine timber species.</title>
        <authorList>
            <person name="Jing Yi C.J.Y."/>
            <person name="Yin San L.Y.S."/>
            <person name="Abdul Karim S.S."/>
            <person name="Wan Azmi N.N."/>
            <person name="Hercus R.R."/>
            <person name="Croft L.L."/>
        </authorList>
    </citation>
    <scope>NUCLEOTIDE SEQUENCE</scope>
    <source>
        <strain evidence="8">MI0301</strain>
        <tissue evidence="8">Leaf</tissue>
    </source>
</reference>
<dbReference type="Pfam" id="PF03634">
    <property type="entry name" value="TCP"/>
    <property type="match status" value="1"/>
</dbReference>
<dbReference type="PANTHER" id="PTHR31072">
    <property type="entry name" value="TRANSCRIPTION FACTOR TCP4-RELATED"/>
    <property type="match status" value="1"/>
</dbReference>
<feature type="compositionally biased region" description="Polar residues" evidence="6">
    <location>
        <begin position="532"/>
        <end position="549"/>
    </location>
</feature>
<dbReference type="InterPro" id="IPR005333">
    <property type="entry name" value="Transcription_factor_TCP"/>
</dbReference>
<sequence>MESSGDHGRPPQAAAPPKSSSSSSTQQQKHEAAMASSSITYEGRGGVATSYLPTSSTTPKLDPHMSLASSTQSGVVGVGVDASLAMTMGMSSGPATTSKTETLSITTPEQQQQQSGALALQAPSKKAPAKRSSTKDRHTKVDGRGRRIRMPATCAARVFQLTRELGHKSDGETIEWLLQHAEPAIIAATGTGTIPANFSSLNVSLRGSNSSVSASHHPKPLAFHGTLGLSGHNSMGDINMAARLGARNEWERAEDRTSMELAVAANRSAEDRRLQIGVGGDHHGMMGYQQENLIPDPSEHQHHIQGGGGGSDIGGGGGAGGDSSDSYLRKRFREDLFKEDSPEAPKPLRRQSHDPAGIPQTRPMSGAAAAAAMWAMTPAAGLSGSGHMPGAFWMLPVSASSSTTAGVMAGGQSEPIWFPPTGPSGATAMYRMPAGASIHLAGTTVGSGPTGINTLQAPLHFMPRINISGAGMGLEFQGGRLGHVPLGSMVLQQQQQQQQSSQQLSGAALGLGGGETHLGMLAALNAYNRSMNSDHQSMDSVHQQRQQGADSGDDHQANSQ</sequence>
<evidence type="ECO:0000259" key="7">
    <source>
        <dbReference type="PROSITE" id="PS51369"/>
    </source>
</evidence>
<keyword evidence="3" id="KW-0238">DNA-binding</keyword>
<protein>
    <recommendedName>
        <fullName evidence="7">TCP domain-containing protein</fullName>
    </recommendedName>
</protein>
<dbReference type="InterPro" id="IPR017887">
    <property type="entry name" value="TF_TCP_subgr"/>
</dbReference>
<feature type="region of interest" description="Disordered" evidence="6">
    <location>
        <begin position="277"/>
        <end position="364"/>
    </location>
</feature>
<evidence type="ECO:0000256" key="5">
    <source>
        <dbReference type="ARBA" id="ARBA00023242"/>
    </source>
</evidence>
<evidence type="ECO:0000256" key="6">
    <source>
        <dbReference type="SAM" id="MobiDB-lite"/>
    </source>
</evidence>
<keyword evidence="5" id="KW-0539">Nucleus</keyword>
<dbReference type="AlphaFoldDB" id="A0A0D6R148"/>